<reference evidence="2 3" key="1">
    <citation type="submission" date="2021-04" db="EMBL/GenBank/DDBJ databases">
        <authorList>
            <consortium name="Wellcome Sanger Institute Data Sharing"/>
        </authorList>
    </citation>
    <scope>NUCLEOTIDE SEQUENCE [LARGE SCALE GENOMIC DNA]</scope>
</reference>
<evidence type="ECO:0000259" key="1">
    <source>
        <dbReference type="Pfam" id="PF16297"/>
    </source>
</evidence>
<dbReference type="Proteomes" id="UP000265040">
    <property type="component" value="Chromosome 7"/>
</dbReference>
<sequence>MTCSSLCNKMLRSIVSNAALRFNKTSVKSSPLSDANRRLLETFTNQRLLLASSSSAECKLALPEHFFGDATKCHSCLAGLRLLFELQPNSFTTERRKVAYTLSLLGGRAHEWGMAMWEKQDECCSSLHKFAEELTSIFSPSAHR</sequence>
<reference evidence="2" key="2">
    <citation type="submission" date="2025-08" db="UniProtKB">
        <authorList>
            <consortium name="Ensembl"/>
        </authorList>
    </citation>
    <scope>IDENTIFICATION</scope>
</reference>
<feature type="domain" description="DUF4939" evidence="1">
    <location>
        <begin position="54"/>
        <end position="138"/>
    </location>
</feature>
<name>A0AAQ6II01_ANATE</name>
<protein>
    <recommendedName>
        <fullName evidence="1">DUF4939 domain-containing protein</fullName>
    </recommendedName>
</protein>
<dbReference type="Ensembl" id="ENSATET00000078703.1">
    <property type="protein sequence ID" value="ENSATEP00000073173.1"/>
    <property type="gene ID" value="ENSATEG00000030883.1"/>
</dbReference>
<proteinExistence type="predicted"/>
<evidence type="ECO:0000313" key="3">
    <source>
        <dbReference type="Proteomes" id="UP000265040"/>
    </source>
</evidence>
<dbReference type="GeneTree" id="ENSGT01020000231719"/>
<dbReference type="Pfam" id="PF16297">
    <property type="entry name" value="DUF4939"/>
    <property type="match status" value="1"/>
</dbReference>
<organism evidence="2 3">
    <name type="scientific">Anabas testudineus</name>
    <name type="common">Climbing perch</name>
    <name type="synonym">Anthias testudineus</name>
    <dbReference type="NCBI Taxonomy" id="64144"/>
    <lineage>
        <taxon>Eukaryota</taxon>
        <taxon>Metazoa</taxon>
        <taxon>Chordata</taxon>
        <taxon>Craniata</taxon>
        <taxon>Vertebrata</taxon>
        <taxon>Euteleostomi</taxon>
        <taxon>Actinopterygii</taxon>
        <taxon>Neopterygii</taxon>
        <taxon>Teleostei</taxon>
        <taxon>Neoteleostei</taxon>
        <taxon>Acanthomorphata</taxon>
        <taxon>Anabantaria</taxon>
        <taxon>Anabantiformes</taxon>
        <taxon>Anabantoidei</taxon>
        <taxon>Anabantidae</taxon>
        <taxon>Anabas</taxon>
    </lineage>
</organism>
<keyword evidence="3" id="KW-1185">Reference proteome</keyword>
<accession>A0AAQ6II01</accession>
<dbReference type="AlphaFoldDB" id="A0AAQ6II01"/>
<reference evidence="2" key="3">
    <citation type="submission" date="2025-09" db="UniProtKB">
        <authorList>
            <consortium name="Ensembl"/>
        </authorList>
    </citation>
    <scope>IDENTIFICATION</scope>
</reference>
<evidence type="ECO:0000313" key="2">
    <source>
        <dbReference type="Ensembl" id="ENSATEP00000073173.1"/>
    </source>
</evidence>
<dbReference type="InterPro" id="IPR032549">
    <property type="entry name" value="DUF4939"/>
</dbReference>